<feature type="domain" description="DEK-C" evidence="8">
    <location>
        <begin position="4"/>
        <end position="61"/>
    </location>
</feature>
<dbReference type="GO" id="GO:0003677">
    <property type="term" value="F:DNA binding"/>
    <property type="evidence" value="ECO:0007669"/>
    <property type="project" value="UniProtKB-KW"/>
</dbReference>
<evidence type="ECO:0000259" key="8">
    <source>
        <dbReference type="PROSITE" id="PS51998"/>
    </source>
</evidence>
<feature type="region of interest" description="Disordered" evidence="7">
    <location>
        <begin position="66"/>
        <end position="102"/>
    </location>
</feature>
<dbReference type="EMBL" id="JAJJMB010002639">
    <property type="protein sequence ID" value="KAI3950871.1"/>
    <property type="molecule type" value="Genomic_DNA"/>
</dbReference>
<name>A0AAD4TD59_9MAGN</name>
<evidence type="ECO:0000256" key="4">
    <source>
        <dbReference type="ARBA" id="ARBA00023125"/>
    </source>
</evidence>
<evidence type="ECO:0000256" key="6">
    <source>
        <dbReference type="ARBA" id="ARBA00023242"/>
    </source>
</evidence>
<comment type="caution">
    <text evidence="9">The sequence shown here is derived from an EMBL/GenBank/DDBJ whole genome shotgun (WGS) entry which is preliminary data.</text>
</comment>
<keyword evidence="5" id="KW-0804">Transcription</keyword>
<comment type="similarity">
    <text evidence="2">Belongs to the transcriptional coactivator PC4 family.</text>
</comment>
<dbReference type="GO" id="GO:0005634">
    <property type="term" value="C:nucleus"/>
    <property type="evidence" value="ECO:0007669"/>
    <property type="project" value="UniProtKB-SubCell"/>
</dbReference>
<evidence type="ECO:0000256" key="7">
    <source>
        <dbReference type="SAM" id="MobiDB-lite"/>
    </source>
</evidence>
<feature type="compositionally biased region" description="Acidic residues" evidence="7">
    <location>
        <begin position="76"/>
        <end position="93"/>
    </location>
</feature>
<dbReference type="SUPFAM" id="SSF54447">
    <property type="entry name" value="ssDNA-binding transcriptional regulator domain"/>
    <property type="match status" value="1"/>
</dbReference>
<dbReference type="FunFam" id="2.30.31.10:FF:000004">
    <property type="entry name" value="RNA polymerase II transcriptional coactivator KELP"/>
    <property type="match status" value="1"/>
</dbReference>
<evidence type="ECO:0000256" key="5">
    <source>
        <dbReference type="ARBA" id="ARBA00023163"/>
    </source>
</evidence>
<dbReference type="InterPro" id="IPR017415">
    <property type="entry name" value="KELP"/>
</dbReference>
<dbReference type="AlphaFoldDB" id="A0AAD4TD59"/>
<comment type="subcellular location">
    <subcellularLocation>
        <location evidence="1">Nucleus</location>
    </subcellularLocation>
</comment>
<organism evidence="9 10">
    <name type="scientific">Papaver atlanticum</name>
    <dbReference type="NCBI Taxonomy" id="357466"/>
    <lineage>
        <taxon>Eukaryota</taxon>
        <taxon>Viridiplantae</taxon>
        <taxon>Streptophyta</taxon>
        <taxon>Embryophyta</taxon>
        <taxon>Tracheophyta</taxon>
        <taxon>Spermatophyta</taxon>
        <taxon>Magnoliopsida</taxon>
        <taxon>Ranunculales</taxon>
        <taxon>Papaveraceae</taxon>
        <taxon>Papaveroideae</taxon>
        <taxon>Papaver</taxon>
    </lineage>
</organism>
<evidence type="ECO:0000256" key="2">
    <source>
        <dbReference type="ARBA" id="ARBA00009001"/>
    </source>
</evidence>
<dbReference type="Pfam" id="PF08766">
    <property type="entry name" value="DEK_C"/>
    <property type="match status" value="1"/>
</dbReference>
<dbReference type="Gene3D" id="2.30.31.10">
    <property type="entry name" value="Transcriptional Coactivator Pc4, Chain A"/>
    <property type="match status" value="1"/>
</dbReference>
<dbReference type="SUPFAM" id="SSF109715">
    <property type="entry name" value="DEK C-terminal domain"/>
    <property type="match status" value="1"/>
</dbReference>
<accession>A0AAD4TD59</accession>
<gene>
    <name evidence="9" type="ORF">MKW98_026298</name>
</gene>
<dbReference type="PANTHER" id="PTHR13215">
    <property type="entry name" value="RNA POLYMERASE II TRANSCRIPTIONAL COACTIVATOR"/>
    <property type="match status" value="1"/>
</dbReference>
<keyword evidence="6" id="KW-0539">Nucleus</keyword>
<dbReference type="InterPro" id="IPR003173">
    <property type="entry name" value="PC4_C"/>
</dbReference>
<protein>
    <recommendedName>
        <fullName evidence="8">DEK-C domain-containing protein</fullName>
    </recommendedName>
</protein>
<dbReference type="GO" id="GO:0060261">
    <property type="term" value="P:positive regulation of transcription initiation by RNA polymerase II"/>
    <property type="evidence" value="ECO:0007669"/>
    <property type="project" value="InterPro"/>
</dbReference>
<dbReference type="Gene3D" id="1.10.10.60">
    <property type="entry name" value="Homeodomain-like"/>
    <property type="match status" value="1"/>
</dbReference>
<evidence type="ECO:0000256" key="1">
    <source>
        <dbReference type="ARBA" id="ARBA00004123"/>
    </source>
</evidence>
<feature type="compositionally biased region" description="Basic and acidic residues" evidence="7">
    <location>
        <begin position="66"/>
        <end position="75"/>
    </location>
</feature>
<dbReference type="InterPro" id="IPR045125">
    <property type="entry name" value="Sub1/Tcp4-like"/>
</dbReference>
<evidence type="ECO:0000313" key="9">
    <source>
        <dbReference type="EMBL" id="KAI3950871.1"/>
    </source>
</evidence>
<proteinExistence type="inferred from homology"/>
<dbReference type="PROSITE" id="PS51998">
    <property type="entry name" value="DEK_C"/>
    <property type="match status" value="1"/>
</dbReference>
<keyword evidence="3" id="KW-0805">Transcription regulation</keyword>
<dbReference type="PIRSF" id="PIRSF038156">
    <property type="entry name" value="RNA_pol_II_KELP"/>
    <property type="match status" value="1"/>
</dbReference>
<keyword evidence="10" id="KW-1185">Reference proteome</keyword>
<evidence type="ECO:0000313" key="10">
    <source>
        <dbReference type="Proteomes" id="UP001202328"/>
    </source>
</evidence>
<dbReference type="InterPro" id="IPR009044">
    <property type="entry name" value="ssDNA-bd_transcriptional_reg"/>
</dbReference>
<sequence>MEEENNKDEIKKTVTEILKTSDMNVMTESKIRKLAGEKLGFDLSGKQEKKFVREIVNEFLIQKEEEVQEKGKEQVEEQEEEEEEKEEEEEEEEERKKRPVVSAKEYEDNGDLIICQLSSRRKVTIQEFKGKALVSIREYYEKDGKELPSTKGISLTAEQWSTFSKSVPGIEQAIKKMQTRSR</sequence>
<reference evidence="9" key="1">
    <citation type="submission" date="2022-04" db="EMBL/GenBank/DDBJ databases">
        <title>A functionally conserved STORR gene fusion in Papaver species that diverged 16.8 million years ago.</title>
        <authorList>
            <person name="Catania T."/>
        </authorList>
    </citation>
    <scope>NUCLEOTIDE SEQUENCE</scope>
    <source>
        <strain evidence="9">S-188037</strain>
    </source>
</reference>
<keyword evidence="4" id="KW-0238">DNA-binding</keyword>
<dbReference type="Proteomes" id="UP001202328">
    <property type="component" value="Unassembled WGS sequence"/>
</dbReference>
<dbReference type="InterPro" id="IPR014876">
    <property type="entry name" value="DEK_C"/>
</dbReference>
<evidence type="ECO:0000256" key="3">
    <source>
        <dbReference type="ARBA" id="ARBA00023015"/>
    </source>
</evidence>
<dbReference type="GO" id="GO:0003713">
    <property type="term" value="F:transcription coactivator activity"/>
    <property type="evidence" value="ECO:0007669"/>
    <property type="project" value="InterPro"/>
</dbReference>
<dbReference type="Pfam" id="PF02229">
    <property type="entry name" value="PC4"/>
    <property type="match status" value="1"/>
</dbReference>